<evidence type="ECO:0000313" key="2">
    <source>
        <dbReference type="Proteomes" id="UP000095283"/>
    </source>
</evidence>
<accession>A0A1I7WCF6</accession>
<dbReference type="WBParaSite" id="Hba_02394">
    <property type="protein sequence ID" value="Hba_02394"/>
    <property type="gene ID" value="Hba_02394"/>
</dbReference>
<reference evidence="3" key="1">
    <citation type="submission" date="2016-11" db="UniProtKB">
        <authorList>
            <consortium name="WormBaseParasite"/>
        </authorList>
    </citation>
    <scope>IDENTIFICATION</scope>
</reference>
<dbReference type="AlphaFoldDB" id="A0A1I7WCF6"/>
<dbReference type="Proteomes" id="UP000095283">
    <property type="component" value="Unplaced"/>
</dbReference>
<evidence type="ECO:0000256" key="1">
    <source>
        <dbReference type="SAM" id="Phobius"/>
    </source>
</evidence>
<keyword evidence="2" id="KW-1185">Reference proteome</keyword>
<name>A0A1I7WCF6_HETBA</name>
<proteinExistence type="predicted"/>
<keyword evidence="1" id="KW-0472">Membrane</keyword>
<feature type="transmembrane region" description="Helical" evidence="1">
    <location>
        <begin position="6"/>
        <end position="23"/>
    </location>
</feature>
<keyword evidence="1" id="KW-0812">Transmembrane</keyword>
<evidence type="ECO:0000313" key="3">
    <source>
        <dbReference type="WBParaSite" id="Hba_02394"/>
    </source>
</evidence>
<protein>
    <submittedName>
        <fullName evidence="3">Cytochrome-c oxidase</fullName>
    </submittedName>
</protein>
<sequence>MGHVGNAFIAHVICLIIFAGYMGKGIKLFLIILNTGENNKYVLIPLIMG</sequence>
<organism evidence="2 3">
    <name type="scientific">Heterorhabditis bacteriophora</name>
    <name type="common">Entomopathogenic nematode worm</name>
    <dbReference type="NCBI Taxonomy" id="37862"/>
    <lineage>
        <taxon>Eukaryota</taxon>
        <taxon>Metazoa</taxon>
        <taxon>Ecdysozoa</taxon>
        <taxon>Nematoda</taxon>
        <taxon>Chromadorea</taxon>
        <taxon>Rhabditida</taxon>
        <taxon>Rhabditina</taxon>
        <taxon>Rhabditomorpha</taxon>
        <taxon>Strongyloidea</taxon>
        <taxon>Heterorhabditidae</taxon>
        <taxon>Heterorhabditis</taxon>
    </lineage>
</organism>
<keyword evidence="1" id="KW-1133">Transmembrane helix</keyword>